<dbReference type="InterPro" id="IPR012165">
    <property type="entry name" value="Cyt_c3_hydrogenase_gsu"/>
</dbReference>
<keyword evidence="1" id="KW-0001">2Fe-2S</keyword>
<keyword evidence="1" id="KW-0411">Iron-sulfur</keyword>
<keyword evidence="1" id="KW-0408">Iron</keyword>
<dbReference type="PROSITE" id="PS51384">
    <property type="entry name" value="FAD_FR"/>
    <property type="match status" value="1"/>
</dbReference>
<dbReference type="InterPro" id="IPR001709">
    <property type="entry name" value="Flavoprot_Pyr_Nucl_cyt_Rdtase"/>
</dbReference>
<dbReference type="InterPro" id="IPR017938">
    <property type="entry name" value="Riboflavin_synthase-like_b-brl"/>
</dbReference>
<dbReference type="GO" id="GO:0016491">
    <property type="term" value="F:oxidoreductase activity"/>
    <property type="evidence" value="ECO:0007669"/>
    <property type="project" value="InterPro"/>
</dbReference>
<dbReference type="CDD" id="cd06221">
    <property type="entry name" value="sulfite_reductase_like"/>
    <property type="match status" value="1"/>
</dbReference>
<comment type="cofactor">
    <cofactor evidence="1">
        <name>[2Fe-2S] cluster</name>
        <dbReference type="ChEBI" id="CHEBI:190135"/>
    </cofactor>
    <text evidence="1">Binds 1 [2Fe-2S] cluster per subunit.</text>
</comment>
<dbReference type="InterPro" id="IPR017927">
    <property type="entry name" value="FAD-bd_FR_type"/>
</dbReference>
<dbReference type="Gene3D" id="3.40.50.80">
    <property type="entry name" value="Nucleotide-binding domain of ferredoxin-NADP reductase (FNR) module"/>
    <property type="match status" value="1"/>
</dbReference>
<feature type="binding site" evidence="1">
    <location>
        <position position="264"/>
    </location>
    <ligand>
        <name>[2Fe-2S] cluster</name>
        <dbReference type="ChEBI" id="CHEBI:190135"/>
    </ligand>
</feature>
<feature type="binding site" evidence="1">
    <location>
        <position position="248"/>
    </location>
    <ligand>
        <name>[2Fe-2S] cluster</name>
        <dbReference type="ChEBI" id="CHEBI:190135"/>
    </ligand>
</feature>
<dbReference type="EMBL" id="NPEV01000019">
    <property type="protein sequence ID" value="RAI27385.1"/>
    <property type="molecule type" value="Genomic_DNA"/>
</dbReference>
<dbReference type="InterPro" id="IPR019480">
    <property type="entry name" value="Dihydroorotate_DH_Fe-S-bd"/>
</dbReference>
<dbReference type="RefSeq" id="WP_111434339.1">
    <property type="nucleotide sequence ID" value="NZ_JACIGG010000021.1"/>
</dbReference>
<dbReference type="AlphaFoldDB" id="A0A327JNT3"/>
<comment type="caution">
    <text evidence="3">The sequence shown here is derived from an EMBL/GenBank/DDBJ whole genome shotgun (WGS) entry which is preliminary data.</text>
</comment>
<dbReference type="GO" id="GO:0046872">
    <property type="term" value="F:metal ion binding"/>
    <property type="evidence" value="ECO:0007669"/>
    <property type="project" value="UniProtKB-KW"/>
</dbReference>
<keyword evidence="4" id="KW-1185">Reference proteome</keyword>
<dbReference type="PANTHER" id="PTHR43513">
    <property type="entry name" value="DIHYDROOROTATE DEHYDROGENASE B (NAD(+)), ELECTRON TRANSFER SUBUNIT"/>
    <property type="match status" value="1"/>
</dbReference>
<dbReference type="Gene3D" id="2.40.30.10">
    <property type="entry name" value="Translation factors"/>
    <property type="match status" value="1"/>
</dbReference>
<feature type="binding site" evidence="1">
    <location>
        <position position="253"/>
    </location>
    <ligand>
        <name>[2Fe-2S] cluster</name>
        <dbReference type="ChEBI" id="CHEBI:190135"/>
    </ligand>
</feature>
<dbReference type="PIRSF" id="PIRSF006816">
    <property type="entry name" value="Cyc3_hyd_g"/>
    <property type="match status" value="1"/>
</dbReference>
<dbReference type="PRINTS" id="PR00371">
    <property type="entry name" value="FPNCR"/>
</dbReference>
<dbReference type="InterPro" id="IPR001433">
    <property type="entry name" value="OxRdtase_FAD/NAD-bd"/>
</dbReference>
<evidence type="ECO:0000256" key="1">
    <source>
        <dbReference type="PIRSR" id="PIRSR006816-2"/>
    </source>
</evidence>
<dbReference type="GO" id="GO:0050660">
    <property type="term" value="F:flavin adenine dinucleotide binding"/>
    <property type="evidence" value="ECO:0007669"/>
    <property type="project" value="InterPro"/>
</dbReference>
<accession>A0A327JNT3</accession>
<dbReference type="GO" id="GO:0006221">
    <property type="term" value="P:pyrimidine nucleotide biosynthetic process"/>
    <property type="evidence" value="ECO:0007669"/>
    <property type="project" value="InterPro"/>
</dbReference>
<dbReference type="GO" id="GO:0051537">
    <property type="term" value="F:2 iron, 2 sulfur cluster binding"/>
    <property type="evidence" value="ECO:0007669"/>
    <property type="project" value="UniProtKB-KW"/>
</dbReference>
<evidence type="ECO:0000259" key="2">
    <source>
        <dbReference type="PROSITE" id="PS51384"/>
    </source>
</evidence>
<dbReference type="Pfam" id="PF00175">
    <property type="entry name" value="NAD_binding_1"/>
    <property type="match status" value="1"/>
</dbReference>
<dbReference type="SUPFAM" id="SSF52343">
    <property type="entry name" value="Ferredoxin reductase-like, C-terminal NADP-linked domain"/>
    <property type="match status" value="1"/>
</dbReference>
<gene>
    <name evidence="3" type="ORF">CH339_10640</name>
</gene>
<protein>
    <submittedName>
        <fullName evidence="3">Ni/Fe hydrogenase subunit gamma</fullName>
    </submittedName>
</protein>
<dbReference type="InterPro" id="IPR050353">
    <property type="entry name" value="PyrK_electron_transfer"/>
</dbReference>
<proteinExistence type="predicted"/>
<dbReference type="InterPro" id="IPR039261">
    <property type="entry name" value="FNR_nucleotide-bd"/>
</dbReference>
<name>A0A327JNT3_9HYPH</name>
<dbReference type="Pfam" id="PF10418">
    <property type="entry name" value="DHODB_Fe-S_bind"/>
    <property type="match status" value="1"/>
</dbReference>
<feature type="binding site" evidence="1">
    <location>
        <position position="256"/>
    </location>
    <ligand>
        <name>[2Fe-2S] cluster</name>
        <dbReference type="ChEBI" id="CHEBI:190135"/>
    </ligand>
</feature>
<dbReference type="OrthoDB" id="9806195at2"/>
<dbReference type="PRINTS" id="PR00406">
    <property type="entry name" value="CYTB5RDTASE"/>
</dbReference>
<dbReference type="PANTHER" id="PTHR43513:SF3">
    <property type="entry name" value="DIHYDROOROTATE DEHYDROGENASE B (NAD(+)), ELECTRON TRANSFER SUBUNIT-RELATED"/>
    <property type="match status" value="1"/>
</dbReference>
<sequence length="284" mass="30935">MNVHPGTAKPVEDPMLPLTYEVVGIKKELPDTVTLDLRAPNGMPFEFEPGQFNMLYAFGVGEIPISISGDTSDPMQLVHTIRVVGKVSQAFAKLKEGDSIGVRGPYGVGWPVNNIKGSDVVIVGGGLGLAPLRPAIYSVLANRGQFGNVVILYGARTPNDLLFEEQLHEWRGRFDLHLDVIVDRAEAGWPGRVGVVTQLIDHAVFDPEETAALVCGPEIMMRYAVQALADRGVDTKNVYVSMERNMHCALGFCGHCQFGGTFVCRDGPVFAYDTISELFTTREA</sequence>
<dbReference type="Proteomes" id="UP000249299">
    <property type="component" value="Unassembled WGS sequence"/>
</dbReference>
<organism evidence="3 4">
    <name type="scientific">Rhodobium orientis</name>
    <dbReference type="NCBI Taxonomy" id="34017"/>
    <lineage>
        <taxon>Bacteria</taxon>
        <taxon>Pseudomonadati</taxon>
        <taxon>Pseudomonadota</taxon>
        <taxon>Alphaproteobacteria</taxon>
        <taxon>Hyphomicrobiales</taxon>
        <taxon>Rhodobiaceae</taxon>
        <taxon>Rhodobium</taxon>
    </lineage>
</organism>
<evidence type="ECO:0000313" key="3">
    <source>
        <dbReference type="EMBL" id="RAI27385.1"/>
    </source>
</evidence>
<feature type="domain" description="FAD-binding FR-type" evidence="2">
    <location>
        <begin position="15"/>
        <end position="112"/>
    </location>
</feature>
<keyword evidence="1" id="KW-0479">Metal-binding</keyword>
<evidence type="ECO:0000313" key="4">
    <source>
        <dbReference type="Proteomes" id="UP000249299"/>
    </source>
</evidence>
<reference evidence="3 4" key="1">
    <citation type="submission" date="2017-07" db="EMBL/GenBank/DDBJ databases">
        <title>Draft Genome Sequences of Select Purple Nonsulfur Bacteria.</title>
        <authorList>
            <person name="Lasarre B."/>
            <person name="Mckinlay J.B."/>
        </authorList>
    </citation>
    <scope>NUCLEOTIDE SEQUENCE [LARGE SCALE GENOMIC DNA]</scope>
    <source>
        <strain evidence="3 4">DSM 11290</strain>
    </source>
</reference>
<dbReference type="SUPFAM" id="SSF63380">
    <property type="entry name" value="Riboflavin synthase domain-like"/>
    <property type="match status" value="1"/>
</dbReference>